<dbReference type="EMBL" id="JAVHNR010000001">
    <property type="protein sequence ID" value="KAK6356776.1"/>
    <property type="molecule type" value="Genomic_DNA"/>
</dbReference>
<feature type="chain" id="PRO_5042842631" evidence="1">
    <location>
        <begin position="19"/>
        <end position="325"/>
    </location>
</feature>
<keyword evidence="1" id="KW-0732">Signal</keyword>
<proteinExistence type="predicted"/>
<reference evidence="2 3" key="1">
    <citation type="submission" date="2019-10" db="EMBL/GenBank/DDBJ databases">
        <authorList>
            <person name="Palmer J.M."/>
        </authorList>
    </citation>
    <scope>NUCLEOTIDE SEQUENCE [LARGE SCALE GENOMIC DNA]</scope>
    <source>
        <strain evidence="2 3">TWF718</strain>
    </source>
</reference>
<sequence>MLPKFFVVGSSLVALASANCAADNCLRAIRATSRLPWATTDCASFFAIPTVTYTETLSFSETSFSTTFVTETTTIELTATTSVDTTLTTTLSIAPTTTLTVQAPLRKRDGEVRSIPAYASPCSGAVRFSSACLCIGIESPTATPSTTVTISTTLSFSTVQTIIETTTIYTTASTKTQTNPRTVTNTIGGVATQTIKPFQIEVAFPDNSVKYLKPFVRFPGSGAVIYTGFADTSAEAPYWYLDGTTVRSLSGDILACQTGITWGWVYARIYGSSSACVCSLDAARKLSCSGSGNTIFVAWDLRLSIAATTSSVWGNYQFVTLKAIQ</sequence>
<comment type="caution">
    <text evidence="2">The sequence shown here is derived from an EMBL/GenBank/DDBJ whole genome shotgun (WGS) entry which is preliminary data.</text>
</comment>
<feature type="signal peptide" evidence="1">
    <location>
        <begin position="1"/>
        <end position="18"/>
    </location>
</feature>
<evidence type="ECO:0000313" key="2">
    <source>
        <dbReference type="EMBL" id="KAK6356776.1"/>
    </source>
</evidence>
<keyword evidence="3" id="KW-1185">Reference proteome</keyword>
<protein>
    <submittedName>
        <fullName evidence="2">Uncharacterized protein</fullName>
    </submittedName>
</protein>
<organism evidence="2 3">
    <name type="scientific">Orbilia javanica</name>
    <dbReference type="NCBI Taxonomy" id="47235"/>
    <lineage>
        <taxon>Eukaryota</taxon>
        <taxon>Fungi</taxon>
        <taxon>Dikarya</taxon>
        <taxon>Ascomycota</taxon>
        <taxon>Pezizomycotina</taxon>
        <taxon>Orbiliomycetes</taxon>
        <taxon>Orbiliales</taxon>
        <taxon>Orbiliaceae</taxon>
        <taxon>Orbilia</taxon>
    </lineage>
</organism>
<gene>
    <name evidence="2" type="ORF">TWF718_001118</name>
</gene>
<dbReference type="AlphaFoldDB" id="A0AAN8RS70"/>
<name>A0AAN8RS70_9PEZI</name>
<evidence type="ECO:0000313" key="3">
    <source>
        <dbReference type="Proteomes" id="UP001313282"/>
    </source>
</evidence>
<evidence type="ECO:0000256" key="1">
    <source>
        <dbReference type="SAM" id="SignalP"/>
    </source>
</evidence>
<dbReference type="Proteomes" id="UP001313282">
    <property type="component" value="Unassembled WGS sequence"/>
</dbReference>
<accession>A0AAN8RS70</accession>